<dbReference type="STRING" id="269670.SAMN02982927_02322"/>
<name>A0A1I2TIT8_9BACL</name>
<dbReference type="Proteomes" id="UP000198752">
    <property type="component" value="Unassembled WGS sequence"/>
</dbReference>
<protein>
    <submittedName>
        <fullName evidence="2">Uncharacterized protein</fullName>
    </submittedName>
</protein>
<sequence length="83" mass="9314">MHENSDPMHEKSGSMHENSDPMHEKSGSMHEKRWPMHENRGSMHETEIEIKPCTNDDAGMIMCFINAASSEKSAVTLIDTEAA</sequence>
<keyword evidence="3" id="KW-1185">Reference proteome</keyword>
<accession>A0A1I2TIT8</accession>
<evidence type="ECO:0000313" key="2">
    <source>
        <dbReference type="EMBL" id="SFG64763.1"/>
    </source>
</evidence>
<evidence type="ECO:0000313" key="3">
    <source>
        <dbReference type="Proteomes" id="UP000198752"/>
    </source>
</evidence>
<reference evidence="3" key="1">
    <citation type="submission" date="2016-10" db="EMBL/GenBank/DDBJ databases">
        <authorList>
            <person name="Varghese N."/>
            <person name="Submissions S."/>
        </authorList>
    </citation>
    <scope>NUCLEOTIDE SEQUENCE [LARGE SCALE GENOMIC DNA]</scope>
    <source>
        <strain evidence="3">ATCC 700379</strain>
    </source>
</reference>
<gene>
    <name evidence="2" type="ORF">SAMN02982927_02322</name>
</gene>
<proteinExistence type="predicted"/>
<organism evidence="2 3">
    <name type="scientific">Sporolactobacillus nakayamae</name>
    <dbReference type="NCBI Taxonomy" id="269670"/>
    <lineage>
        <taxon>Bacteria</taxon>
        <taxon>Bacillati</taxon>
        <taxon>Bacillota</taxon>
        <taxon>Bacilli</taxon>
        <taxon>Bacillales</taxon>
        <taxon>Sporolactobacillaceae</taxon>
        <taxon>Sporolactobacillus</taxon>
    </lineage>
</organism>
<evidence type="ECO:0000256" key="1">
    <source>
        <dbReference type="SAM" id="MobiDB-lite"/>
    </source>
</evidence>
<feature type="region of interest" description="Disordered" evidence="1">
    <location>
        <begin position="1"/>
        <end position="43"/>
    </location>
</feature>
<dbReference type="EMBL" id="FOOY01000016">
    <property type="protein sequence ID" value="SFG64763.1"/>
    <property type="molecule type" value="Genomic_DNA"/>
</dbReference>
<dbReference type="AlphaFoldDB" id="A0A1I2TIT8"/>